<dbReference type="EMBL" id="UZAK01038019">
    <property type="protein sequence ID" value="VDP60188.1"/>
    <property type="molecule type" value="Genomic_DNA"/>
</dbReference>
<organism evidence="3">
    <name type="scientific">Schistosoma curassoni</name>
    <dbReference type="NCBI Taxonomy" id="6186"/>
    <lineage>
        <taxon>Eukaryota</taxon>
        <taxon>Metazoa</taxon>
        <taxon>Spiralia</taxon>
        <taxon>Lophotrochozoa</taxon>
        <taxon>Platyhelminthes</taxon>
        <taxon>Trematoda</taxon>
        <taxon>Digenea</taxon>
        <taxon>Strigeidida</taxon>
        <taxon>Schistosomatoidea</taxon>
        <taxon>Schistosomatidae</taxon>
        <taxon>Schistosoma</taxon>
    </lineage>
</organism>
<proteinExistence type="predicted"/>
<keyword evidence="2" id="KW-1185">Reference proteome</keyword>
<evidence type="ECO:0000313" key="2">
    <source>
        <dbReference type="Proteomes" id="UP000279833"/>
    </source>
</evidence>
<sequence>MPLIMWTQLFTDKRVGIFETQGTLILNSNVDIDTRIQENLLLQPRYDVPGSDISTVVLTEGAVLGHSPPEYHRVVSPVSSVVS</sequence>
<reference evidence="3" key="1">
    <citation type="submission" date="2016-06" db="UniProtKB">
        <authorList>
            <consortium name="WormBaseParasite"/>
        </authorList>
    </citation>
    <scope>IDENTIFICATION</scope>
</reference>
<accession>A0A183KL94</accession>
<reference evidence="1 2" key="2">
    <citation type="submission" date="2018-11" db="EMBL/GenBank/DDBJ databases">
        <authorList>
            <consortium name="Pathogen Informatics"/>
        </authorList>
    </citation>
    <scope>NUCLEOTIDE SEQUENCE [LARGE SCALE GENOMIC DNA]</scope>
    <source>
        <strain evidence="1">Dakar</strain>
        <strain evidence="2">Dakar, Senegal</strain>
    </source>
</reference>
<evidence type="ECO:0000313" key="1">
    <source>
        <dbReference type="EMBL" id="VDP60188.1"/>
    </source>
</evidence>
<evidence type="ECO:0000313" key="3">
    <source>
        <dbReference type="WBParaSite" id="SCUD_0001581101-mRNA-1"/>
    </source>
</evidence>
<dbReference type="WBParaSite" id="SCUD_0001581101-mRNA-1">
    <property type="protein sequence ID" value="SCUD_0001581101-mRNA-1"/>
    <property type="gene ID" value="SCUD_0001581101"/>
</dbReference>
<gene>
    <name evidence="1" type="ORF">SCUD_LOCUS15808</name>
</gene>
<name>A0A183KL94_9TREM</name>
<protein>
    <submittedName>
        <fullName evidence="3">CNH domain-containing protein</fullName>
    </submittedName>
</protein>
<dbReference type="Proteomes" id="UP000279833">
    <property type="component" value="Unassembled WGS sequence"/>
</dbReference>
<dbReference type="AlphaFoldDB" id="A0A183KL94"/>